<evidence type="ECO:0000256" key="1">
    <source>
        <dbReference type="SAM" id="MobiDB-lite"/>
    </source>
</evidence>
<dbReference type="InterPro" id="IPR036983">
    <property type="entry name" value="AIM24_sf"/>
</dbReference>
<dbReference type="Proteomes" id="UP000288892">
    <property type="component" value="Unassembled WGS sequence"/>
</dbReference>
<dbReference type="EMBL" id="MTKS01000017">
    <property type="protein sequence ID" value="RWX52362.1"/>
    <property type="molecule type" value="Genomic_DNA"/>
</dbReference>
<dbReference type="PANTHER" id="PTHR38074:SF1">
    <property type="entry name" value="ALTERED INHERITANCE OF MITOCHONDRIA PROTEIN 24, MITOCHONDRIAL"/>
    <property type="match status" value="1"/>
</dbReference>
<name>A0A444JH12_9BACT</name>
<accession>A0A444JH12</accession>
<dbReference type="Pfam" id="PF01987">
    <property type="entry name" value="AIM24"/>
    <property type="match status" value="1"/>
</dbReference>
<dbReference type="PANTHER" id="PTHR38074">
    <property type="entry name" value="ALTERED INHERITANCE OF MITOCHONDRIA PROTEIN 24, MITOCHONDRIAL"/>
    <property type="match status" value="1"/>
</dbReference>
<dbReference type="InterPro" id="IPR002838">
    <property type="entry name" value="AIM24"/>
</dbReference>
<evidence type="ECO:0008006" key="4">
    <source>
        <dbReference type="Google" id="ProtNLM"/>
    </source>
</evidence>
<proteinExistence type="predicted"/>
<feature type="region of interest" description="Disordered" evidence="1">
    <location>
        <begin position="73"/>
        <end position="107"/>
    </location>
</feature>
<evidence type="ECO:0000313" key="3">
    <source>
        <dbReference type="Proteomes" id="UP000288892"/>
    </source>
</evidence>
<protein>
    <recommendedName>
        <fullName evidence="4">TIGR00266 family protein</fullName>
    </recommendedName>
</protein>
<reference evidence="2 3" key="1">
    <citation type="submission" date="2017-01" db="EMBL/GenBank/DDBJ databases">
        <title>The cable genome- insights into the physiology and evolution of filamentous bacteria capable of sulfide oxidation via long distance electron transfer.</title>
        <authorList>
            <person name="Schreiber L."/>
            <person name="Bjerg J.T."/>
            <person name="Boggild A."/>
            <person name="Van De Vossenberg J."/>
            <person name="Meysman F."/>
            <person name="Nielsen L.P."/>
            <person name="Schramm A."/>
            <person name="Kjeldsen K.U."/>
        </authorList>
    </citation>
    <scope>NUCLEOTIDE SEQUENCE [LARGE SCALE GENOMIC DNA]</scope>
    <source>
        <strain evidence="2">A5</strain>
    </source>
</reference>
<evidence type="ECO:0000313" key="2">
    <source>
        <dbReference type="EMBL" id="RWX52362.1"/>
    </source>
</evidence>
<organism evidence="2 3">
    <name type="scientific">Candidatus Electrothrix marina</name>
    <dbReference type="NCBI Taxonomy" id="1859130"/>
    <lineage>
        <taxon>Bacteria</taxon>
        <taxon>Pseudomonadati</taxon>
        <taxon>Thermodesulfobacteriota</taxon>
        <taxon>Desulfobulbia</taxon>
        <taxon>Desulfobulbales</taxon>
        <taxon>Desulfobulbaceae</taxon>
        <taxon>Candidatus Electrothrix</taxon>
    </lineage>
</organism>
<sequence>MDSQIKVFFAGQIQEGCDPQQVRQNLAKLHQVSLEKIEALFSGKRRVVKIVNDYAAAQKIQQVYTDAGAVCTIEPPPPEENDSVTVAEESLETEPERKGSEQEQTGADALAPNLFVSDFLETPEVKFEVLTYRSLAGSDNLAVANMIHKAQHSGVRLKQVRITLHNSEVILEAGALHFQQGNITIESKIGGVGGFFKKAVSKKLTDESAFKPTYRGSGEIYLEPGFGHFILLPLEDEEIVADKGMFLACQSSVEVGVATQKGLATGLLGGEGFFQTKLSGKGICVLQSPVPVKEIIKVSLNDDTLQVDGNFALLRKGNVEFTVKGATKSLIGSMTSGEGLLQTFHGTGEVWLAPTQSVYEQLALSGIGGMAGSEKGSGTRTK</sequence>
<dbReference type="InterPro" id="IPR016031">
    <property type="entry name" value="Trp_RNA-bd_attenuator-like_dom"/>
</dbReference>
<dbReference type="SUPFAM" id="SSF51219">
    <property type="entry name" value="TRAP-like"/>
    <property type="match status" value="1"/>
</dbReference>
<dbReference type="AlphaFoldDB" id="A0A444JH12"/>
<gene>
    <name evidence="2" type="ORF">VU01_10176</name>
</gene>
<comment type="caution">
    <text evidence="2">The sequence shown here is derived from an EMBL/GenBank/DDBJ whole genome shotgun (WGS) entry which is preliminary data.</text>
</comment>
<keyword evidence="3" id="KW-1185">Reference proteome</keyword>
<dbReference type="Gene3D" id="3.60.160.10">
    <property type="entry name" value="Mitochondrial biogenesis AIM24"/>
    <property type="match status" value="1"/>
</dbReference>